<dbReference type="OrthoDB" id="9779353at2"/>
<feature type="binding site" evidence="10">
    <location>
        <position position="217"/>
    </location>
    <ligand>
        <name>substrate</name>
    </ligand>
</feature>
<evidence type="ECO:0000256" key="6">
    <source>
        <dbReference type="ARBA" id="ARBA00023211"/>
    </source>
</evidence>
<keyword evidence="4 9" id="KW-0479">Metal-binding</keyword>
<feature type="binding site" evidence="10">
    <location>
        <begin position="93"/>
        <end position="95"/>
    </location>
    <ligand>
        <name>substrate</name>
    </ligand>
</feature>
<dbReference type="Gene3D" id="3.40.190.90">
    <property type="match status" value="1"/>
</dbReference>
<dbReference type="EMBL" id="BMHA01000013">
    <property type="protein sequence ID" value="GGI08985.1"/>
    <property type="molecule type" value="Genomic_DNA"/>
</dbReference>
<keyword evidence="6 9" id="KW-0464">Manganese</keyword>
<evidence type="ECO:0000313" key="12">
    <source>
        <dbReference type="Proteomes" id="UP000650511"/>
    </source>
</evidence>
<dbReference type="GO" id="GO:0006071">
    <property type="term" value="P:glycerol metabolic process"/>
    <property type="evidence" value="ECO:0007669"/>
    <property type="project" value="InterPro"/>
</dbReference>
<dbReference type="GO" id="GO:0042132">
    <property type="term" value="F:fructose 1,6-bisphosphate 1-phosphatase activity"/>
    <property type="evidence" value="ECO:0007669"/>
    <property type="project" value="UniProtKB-EC"/>
</dbReference>
<comment type="caution">
    <text evidence="11">The sequence shown here is derived from an EMBL/GenBank/DDBJ whole genome shotgun (WGS) entry which is preliminary data.</text>
</comment>
<dbReference type="GO" id="GO:0005829">
    <property type="term" value="C:cytosol"/>
    <property type="evidence" value="ECO:0007669"/>
    <property type="project" value="TreeGrafter"/>
</dbReference>
<comment type="cofactor">
    <cofactor evidence="9">
        <name>Mn(2+)</name>
        <dbReference type="ChEBI" id="CHEBI:29035"/>
    </cofactor>
</comment>
<feature type="binding site" evidence="9">
    <location>
        <position position="90"/>
    </location>
    <ligand>
        <name>Mn(2+)</name>
        <dbReference type="ChEBI" id="CHEBI:29035"/>
        <label>2</label>
    </ligand>
</feature>
<evidence type="ECO:0000256" key="8">
    <source>
        <dbReference type="PIRNR" id="PIRNR004532"/>
    </source>
</evidence>
<dbReference type="Proteomes" id="UP000650511">
    <property type="component" value="Unassembled WGS sequence"/>
</dbReference>
<protein>
    <recommendedName>
        <fullName evidence="8">Fructose-1,6-bisphosphatase</fullName>
    </recommendedName>
</protein>
<evidence type="ECO:0000256" key="9">
    <source>
        <dbReference type="PIRSR" id="PIRSR004532-1"/>
    </source>
</evidence>
<evidence type="ECO:0000256" key="3">
    <source>
        <dbReference type="ARBA" id="ARBA00008989"/>
    </source>
</evidence>
<dbReference type="UniPathway" id="UPA00138"/>
<comment type="similarity">
    <text evidence="3 8">Belongs to the FBPase class 2 family.</text>
</comment>
<reference evidence="11" key="1">
    <citation type="journal article" date="2014" name="Int. J. Syst. Evol. Microbiol.">
        <title>Complete genome sequence of Corynebacterium casei LMG S-19264T (=DSM 44701T), isolated from a smear-ripened cheese.</title>
        <authorList>
            <consortium name="US DOE Joint Genome Institute (JGI-PGF)"/>
            <person name="Walter F."/>
            <person name="Albersmeier A."/>
            <person name="Kalinowski J."/>
            <person name="Ruckert C."/>
        </authorList>
    </citation>
    <scope>NUCLEOTIDE SEQUENCE</scope>
    <source>
        <strain evidence="11">CGMCC 1.14988</strain>
    </source>
</reference>
<keyword evidence="7 8" id="KW-0119">Carbohydrate metabolism</keyword>
<dbReference type="GO" id="GO:0046872">
    <property type="term" value="F:metal ion binding"/>
    <property type="evidence" value="ECO:0007669"/>
    <property type="project" value="UniProtKB-KW"/>
</dbReference>
<dbReference type="PIRSF" id="PIRSF004532">
    <property type="entry name" value="GlpX"/>
    <property type="match status" value="1"/>
</dbReference>
<keyword evidence="5" id="KW-0378">Hydrolase</keyword>
<comment type="catalytic activity">
    <reaction evidence="1">
        <text>beta-D-fructose 1,6-bisphosphate + H2O = beta-D-fructose 6-phosphate + phosphate</text>
        <dbReference type="Rhea" id="RHEA:11064"/>
        <dbReference type="ChEBI" id="CHEBI:15377"/>
        <dbReference type="ChEBI" id="CHEBI:32966"/>
        <dbReference type="ChEBI" id="CHEBI:43474"/>
        <dbReference type="ChEBI" id="CHEBI:57634"/>
        <dbReference type="EC" id="3.1.3.11"/>
    </reaction>
</comment>
<dbReference type="AlphaFoldDB" id="A0A8J3EZ17"/>
<dbReference type="SUPFAM" id="SSF56655">
    <property type="entry name" value="Carbohydrate phosphatase"/>
    <property type="match status" value="1"/>
</dbReference>
<evidence type="ECO:0000256" key="7">
    <source>
        <dbReference type="ARBA" id="ARBA00023277"/>
    </source>
</evidence>
<dbReference type="FunFam" id="3.40.190.90:FF:000001">
    <property type="entry name" value="Fructose-1,6-bisphosphatase"/>
    <property type="match status" value="1"/>
</dbReference>
<evidence type="ECO:0000256" key="1">
    <source>
        <dbReference type="ARBA" id="ARBA00001273"/>
    </source>
</evidence>
<accession>A0A8J3EZ17</accession>
<evidence type="ECO:0000256" key="4">
    <source>
        <dbReference type="ARBA" id="ARBA00022723"/>
    </source>
</evidence>
<dbReference type="NCBIfam" id="TIGR00330">
    <property type="entry name" value="glpX"/>
    <property type="match status" value="1"/>
</dbReference>
<name>A0A8J3EZ17_9ACTN</name>
<evidence type="ECO:0000256" key="10">
    <source>
        <dbReference type="PIRSR" id="PIRSR004532-2"/>
    </source>
</evidence>
<feature type="binding site" evidence="10">
    <location>
        <position position="125"/>
    </location>
    <ligand>
        <name>substrate</name>
    </ligand>
</feature>
<dbReference type="Pfam" id="PF03320">
    <property type="entry name" value="FBPase_glpX"/>
    <property type="match status" value="1"/>
</dbReference>
<feature type="binding site" evidence="10">
    <location>
        <begin position="170"/>
        <end position="172"/>
    </location>
    <ligand>
        <name>substrate</name>
    </ligand>
</feature>
<evidence type="ECO:0000313" key="11">
    <source>
        <dbReference type="EMBL" id="GGI08985.1"/>
    </source>
</evidence>
<sequence length="329" mass="35397">MNAEKPDRNLAIEIVRVTEAAALAAARWQGLGRKEDGDQAAVDAMRKMLETIEMDGTVVIGEGEKDEAPMLFNGEAVGTGRPPQVDIAVDPIDGTRLLAEGRPGSLAVLAAAPAGTMFDPGPCVYMEKLVVGAEAAEAVDLDRPLVDNLRAVAAAHDKELRDLTVIMLDRDRHEEAKRQVREVGARLQLITDGDVAGGILAAWDERPEVDVLYGIGGTPEGVITACAVKALDGQILGRLWPRNDDERRAALDAGYDLDQVLTADDLVDSEDCFFSATGITPGQLVNGVQFRGKGAITQSLVMRGKSGTVRLITARHRFEKLRRYASVDY</sequence>
<feature type="binding site" evidence="10">
    <location>
        <begin position="192"/>
        <end position="194"/>
    </location>
    <ligand>
        <name>substrate</name>
    </ligand>
</feature>
<evidence type="ECO:0000256" key="2">
    <source>
        <dbReference type="ARBA" id="ARBA00004742"/>
    </source>
</evidence>
<dbReference type="RefSeq" id="WP_130648713.1">
    <property type="nucleotide sequence ID" value="NZ_BMHA01000013.1"/>
</dbReference>
<organism evidence="11 12">
    <name type="scientific">Egicoccus halophilus</name>
    <dbReference type="NCBI Taxonomy" id="1670830"/>
    <lineage>
        <taxon>Bacteria</taxon>
        <taxon>Bacillati</taxon>
        <taxon>Actinomycetota</taxon>
        <taxon>Nitriliruptoria</taxon>
        <taxon>Egicoccales</taxon>
        <taxon>Egicoccaceae</taxon>
        <taxon>Egicoccus</taxon>
    </lineage>
</organism>
<feature type="binding site" evidence="9">
    <location>
        <position position="220"/>
    </location>
    <ligand>
        <name>Mn(2+)</name>
        <dbReference type="ChEBI" id="CHEBI:29035"/>
        <label>2</label>
    </ligand>
</feature>
<dbReference type="PANTHER" id="PTHR30447:SF0">
    <property type="entry name" value="FRUCTOSE-1,6-BISPHOSPHATASE 1 CLASS 2-RELATED"/>
    <property type="match status" value="1"/>
</dbReference>
<dbReference type="GO" id="GO:0006094">
    <property type="term" value="P:gluconeogenesis"/>
    <property type="evidence" value="ECO:0007669"/>
    <property type="project" value="UniProtKB-UniPathway"/>
</dbReference>
<dbReference type="PANTHER" id="PTHR30447">
    <property type="entry name" value="FRUCTOSE-1,6-BISPHOSPHATASE CLASS 2"/>
    <property type="match status" value="1"/>
</dbReference>
<feature type="binding site" evidence="9">
    <location>
        <position position="38"/>
    </location>
    <ligand>
        <name>Mn(2+)</name>
        <dbReference type="ChEBI" id="CHEBI:29035"/>
        <label>1</label>
    </ligand>
</feature>
<proteinExistence type="inferred from homology"/>
<reference evidence="11" key="2">
    <citation type="submission" date="2020-09" db="EMBL/GenBank/DDBJ databases">
        <authorList>
            <person name="Sun Q."/>
            <person name="Zhou Y."/>
        </authorList>
    </citation>
    <scope>NUCLEOTIDE SEQUENCE</scope>
    <source>
        <strain evidence="11">CGMCC 1.14988</strain>
    </source>
</reference>
<feature type="binding site" evidence="9">
    <location>
        <position position="93"/>
    </location>
    <ligand>
        <name>Mn(2+)</name>
        <dbReference type="ChEBI" id="CHEBI:29035"/>
        <label>2</label>
    </ligand>
</feature>
<feature type="binding site" evidence="9">
    <location>
        <position position="62"/>
    </location>
    <ligand>
        <name>Mn(2+)</name>
        <dbReference type="ChEBI" id="CHEBI:29035"/>
        <label>1</label>
    </ligand>
</feature>
<keyword evidence="12" id="KW-1185">Reference proteome</keyword>
<comment type="pathway">
    <text evidence="2">Carbohydrate biosynthesis; gluconeogenesis.</text>
</comment>
<gene>
    <name evidence="11" type="ORF">GCM10011354_31820</name>
</gene>
<dbReference type="GO" id="GO:0030388">
    <property type="term" value="P:fructose 1,6-bisphosphate metabolic process"/>
    <property type="evidence" value="ECO:0007669"/>
    <property type="project" value="TreeGrafter"/>
</dbReference>
<evidence type="ECO:0000256" key="5">
    <source>
        <dbReference type="ARBA" id="ARBA00022801"/>
    </source>
</evidence>
<dbReference type="InterPro" id="IPR004464">
    <property type="entry name" value="FBPase_class-2/SBPase"/>
</dbReference>
<dbReference type="Gene3D" id="3.30.540.10">
    <property type="entry name" value="Fructose-1,6-Bisphosphatase, subunit A, domain 1"/>
    <property type="match status" value="1"/>
</dbReference>
<dbReference type="CDD" id="cd01516">
    <property type="entry name" value="FBPase_glpX"/>
    <property type="match status" value="1"/>
</dbReference>